<keyword evidence="4" id="KW-0723">Serine/threonine-protein kinase</keyword>
<feature type="domain" description="HPr(Ser) kinase/phosphorylase N-terminal" evidence="13">
    <location>
        <begin position="13"/>
        <end position="131"/>
    </location>
</feature>
<organism evidence="15">
    <name type="scientific">hydrothermal vent metagenome</name>
    <dbReference type="NCBI Taxonomy" id="652676"/>
    <lineage>
        <taxon>unclassified sequences</taxon>
        <taxon>metagenomes</taxon>
        <taxon>ecological metagenomes</taxon>
    </lineage>
</organism>
<comment type="similarity">
    <text evidence="3">Belongs to the HPrK/P family.</text>
</comment>
<keyword evidence="6" id="KW-0479">Metal-binding</keyword>
<dbReference type="InterPro" id="IPR011126">
    <property type="entry name" value="Hpr_kin/Pase_Hpr_N"/>
</dbReference>
<dbReference type="HAMAP" id="MF_01249">
    <property type="entry name" value="HPr_kinase"/>
    <property type="match status" value="1"/>
</dbReference>
<evidence type="ECO:0000256" key="12">
    <source>
        <dbReference type="ARBA" id="ARBA00047657"/>
    </source>
</evidence>
<evidence type="ECO:0000313" key="15">
    <source>
        <dbReference type="EMBL" id="VAW50825.1"/>
    </source>
</evidence>
<evidence type="ECO:0000259" key="13">
    <source>
        <dbReference type="Pfam" id="PF02603"/>
    </source>
</evidence>
<evidence type="ECO:0000256" key="2">
    <source>
        <dbReference type="ARBA" id="ARBA00001946"/>
    </source>
</evidence>
<evidence type="ECO:0000256" key="11">
    <source>
        <dbReference type="ARBA" id="ARBA00023268"/>
    </source>
</evidence>
<evidence type="ECO:0000256" key="1">
    <source>
        <dbReference type="ARBA" id="ARBA00001120"/>
    </source>
</evidence>
<dbReference type="SUPFAM" id="SSF75138">
    <property type="entry name" value="HprK N-terminal domain-like"/>
    <property type="match status" value="1"/>
</dbReference>
<evidence type="ECO:0000256" key="8">
    <source>
        <dbReference type="ARBA" id="ARBA00022777"/>
    </source>
</evidence>
<comment type="cofactor">
    <cofactor evidence="2">
        <name>Mg(2+)</name>
        <dbReference type="ChEBI" id="CHEBI:18420"/>
    </cofactor>
</comment>
<dbReference type="Gene3D" id="3.40.50.300">
    <property type="entry name" value="P-loop containing nucleotide triphosphate hydrolases"/>
    <property type="match status" value="1"/>
</dbReference>
<reference evidence="15" key="1">
    <citation type="submission" date="2018-06" db="EMBL/GenBank/DDBJ databases">
        <authorList>
            <person name="Zhirakovskaya E."/>
        </authorList>
    </citation>
    <scope>NUCLEOTIDE SEQUENCE</scope>
</reference>
<keyword evidence="10" id="KW-0460">Magnesium</keyword>
<dbReference type="PANTHER" id="PTHR30305:SF1">
    <property type="entry name" value="HPR KINASE_PHOSPHORYLASE"/>
    <property type="match status" value="1"/>
</dbReference>
<evidence type="ECO:0000256" key="9">
    <source>
        <dbReference type="ARBA" id="ARBA00022840"/>
    </source>
</evidence>
<evidence type="ECO:0000259" key="14">
    <source>
        <dbReference type="Pfam" id="PF07475"/>
    </source>
</evidence>
<evidence type="ECO:0000256" key="7">
    <source>
        <dbReference type="ARBA" id="ARBA00022741"/>
    </source>
</evidence>
<dbReference type="NCBIfam" id="TIGR00679">
    <property type="entry name" value="hpr-ser"/>
    <property type="match status" value="1"/>
</dbReference>
<accession>A0A3B0W4M4</accession>
<dbReference type="Gene3D" id="3.40.1390.20">
    <property type="entry name" value="HprK N-terminal domain-like"/>
    <property type="match status" value="1"/>
</dbReference>
<comment type="catalytic activity">
    <reaction evidence="12">
        <text>[HPr protein]-O-phospho-L-serine + phosphate + H(+) = [HPr protein]-L-serine + diphosphate</text>
        <dbReference type="Rhea" id="RHEA:46604"/>
        <dbReference type="Rhea" id="RHEA-COMP:11602"/>
        <dbReference type="Rhea" id="RHEA-COMP:11603"/>
        <dbReference type="ChEBI" id="CHEBI:15378"/>
        <dbReference type="ChEBI" id="CHEBI:29999"/>
        <dbReference type="ChEBI" id="CHEBI:33019"/>
        <dbReference type="ChEBI" id="CHEBI:43474"/>
        <dbReference type="ChEBI" id="CHEBI:83421"/>
    </reaction>
</comment>
<dbReference type="InterPro" id="IPR028979">
    <property type="entry name" value="Ser_kin/Pase_Hpr-like_N_sf"/>
</dbReference>
<dbReference type="AlphaFoldDB" id="A0A3B0W4M4"/>
<dbReference type="InterPro" id="IPR011104">
    <property type="entry name" value="Hpr_kin/Pase_C"/>
</dbReference>
<evidence type="ECO:0000256" key="4">
    <source>
        <dbReference type="ARBA" id="ARBA00022527"/>
    </source>
</evidence>
<dbReference type="CDD" id="cd01918">
    <property type="entry name" value="HprK_C"/>
    <property type="match status" value="1"/>
</dbReference>
<keyword evidence="8 15" id="KW-0418">Kinase</keyword>
<sequence length="317" mass="35378">MKEILSAESIIVNLASKIELKWIAGAEDPKRPLHEVNVNEHATLIGHLNLIHNNIIQVIGKTECDYLQSLDDNFRNSTLTQLFSNNTVAIILSDDLPVPDLLGDFANKYSVPVLSCKAESNDVVDTARYYLHKLFSNKETLHGVYMEVLGTGVLITGESSVGKSELALELISRGHRLVADDAPEFTQIGPDIIDGRSPNILQGFMEVRGLGILNIREMYGDNAIKINKFLRLIIHMEKMDKDNLNDFSRLTVHTKTQKIFDVEIPVTVIPVAPGRNLAVIVEAAVRNYILRNNGYDASQQLIELQQQAIENNTKNNL</sequence>
<protein>
    <submittedName>
        <fullName evidence="15">HPr kinase/phosphorylase</fullName>
    </submittedName>
</protein>
<dbReference type="InterPro" id="IPR003755">
    <property type="entry name" value="HPr(Ser)_kin/Pase"/>
</dbReference>
<gene>
    <name evidence="15" type="ORF">MNBD_GAMMA06-443</name>
</gene>
<dbReference type="GO" id="GO:0000155">
    <property type="term" value="F:phosphorelay sensor kinase activity"/>
    <property type="evidence" value="ECO:0007669"/>
    <property type="project" value="InterPro"/>
</dbReference>
<dbReference type="GO" id="GO:0006109">
    <property type="term" value="P:regulation of carbohydrate metabolic process"/>
    <property type="evidence" value="ECO:0007669"/>
    <property type="project" value="InterPro"/>
</dbReference>
<dbReference type="Pfam" id="PF02603">
    <property type="entry name" value="Hpr_kinase_N"/>
    <property type="match status" value="1"/>
</dbReference>
<evidence type="ECO:0000256" key="10">
    <source>
        <dbReference type="ARBA" id="ARBA00022842"/>
    </source>
</evidence>
<keyword evidence="11" id="KW-0511">Multifunctional enzyme</keyword>
<comment type="catalytic activity">
    <reaction evidence="1">
        <text>[HPr protein]-L-serine + ATP = [HPr protein]-O-phospho-L-serine + ADP + H(+)</text>
        <dbReference type="Rhea" id="RHEA:46600"/>
        <dbReference type="Rhea" id="RHEA-COMP:11602"/>
        <dbReference type="Rhea" id="RHEA-COMP:11603"/>
        <dbReference type="ChEBI" id="CHEBI:15378"/>
        <dbReference type="ChEBI" id="CHEBI:29999"/>
        <dbReference type="ChEBI" id="CHEBI:30616"/>
        <dbReference type="ChEBI" id="CHEBI:83421"/>
        <dbReference type="ChEBI" id="CHEBI:456216"/>
    </reaction>
</comment>
<proteinExistence type="inferred from homology"/>
<keyword evidence="9" id="KW-0067">ATP-binding</keyword>
<evidence type="ECO:0000256" key="6">
    <source>
        <dbReference type="ARBA" id="ARBA00022723"/>
    </source>
</evidence>
<dbReference type="SUPFAM" id="SSF53795">
    <property type="entry name" value="PEP carboxykinase-like"/>
    <property type="match status" value="1"/>
</dbReference>
<keyword evidence="7" id="KW-0547">Nucleotide-binding</keyword>
<name>A0A3B0W4M4_9ZZZZ</name>
<dbReference type="Pfam" id="PF07475">
    <property type="entry name" value="Hpr_kinase_C"/>
    <property type="match status" value="1"/>
</dbReference>
<evidence type="ECO:0000256" key="3">
    <source>
        <dbReference type="ARBA" id="ARBA00006883"/>
    </source>
</evidence>
<dbReference type="InterPro" id="IPR027417">
    <property type="entry name" value="P-loop_NTPase"/>
</dbReference>
<dbReference type="FunFam" id="3.40.50.300:FF:000174">
    <property type="entry name" value="HPr kinase/phosphorylase"/>
    <property type="match status" value="1"/>
</dbReference>
<dbReference type="GO" id="GO:0005524">
    <property type="term" value="F:ATP binding"/>
    <property type="evidence" value="ECO:0007669"/>
    <property type="project" value="UniProtKB-KW"/>
</dbReference>
<dbReference type="EMBL" id="UOFD01000018">
    <property type="protein sequence ID" value="VAW50825.1"/>
    <property type="molecule type" value="Genomic_DNA"/>
</dbReference>
<evidence type="ECO:0000256" key="5">
    <source>
        <dbReference type="ARBA" id="ARBA00022679"/>
    </source>
</evidence>
<dbReference type="GO" id="GO:0046872">
    <property type="term" value="F:metal ion binding"/>
    <property type="evidence" value="ECO:0007669"/>
    <property type="project" value="UniProtKB-KW"/>
</dbReference>
<dbReference type="PANTHER" id="PTHR30305">
    <property type="entry name" value="PROTEIN YJDM-RELATED"/>
    <property type="match status" value="1"/>
</dbReference>
<feature type="domain" description="HPr kinase/phosphorylase C-terminal" evidence="14">
    <location>
        <begin position="135"/>
        <end position="303"/>
    </location>
</feature>
<dbReference type="GO" id="GO:0004674">
    <property type="term" value="F:protein serine/threonine kinase activity"/>
    <property type="evidence" value="ECO:0007669"/>
    <property type="project" value="UniProtKB-KW"/>
</dbReference>
<keyword evidence="5" id="KW-0808">Transferase</keyword>